<dbReference type="Pfam" id="PF04576">
    <property type="entry name" value="Zein-binding"/>
    <property type="match status" value="1"/>
</dbReference>
<feature type="domain" description="GTD-binding" evidence="8">
    <location>
        <begin position="482"/>
        <end position="580"/>
    </location>
</feature>
<dbReference type="InterPro" id="IPR007656">
    <property type="entry name" value="GTD-bd"/>
</dbReference>
<feature type="compositionally biased region" description="Acidic residues" evidence="6">
    <location>
        <begin position="228"/>
        <end position="240"/>
    </location>
</feature>
<dbReference type="AlphaFoldDB" id="A0AAV0LKL8"/>
<evidence type="ECO:0000256" key="2">
    <source>
        <dbReference type="ARBA" id="ARBA00022692"/>
    </source>
</evidence>
<dbReference type="PANTHER" id="PTHR31448:SF39">
    <property type="entry name" value="MYOSIN-BINDING PROTEIN 4-RELATED"/>
    <property type="match status" value="1"/>
</dbReference>
<keyword evidence="5" id="KW-0175">Coiled coil</keyword>
<evidence type="ECO:0000256" key="5">
    <source>
        <dbReference type="SAM" id="Coils"/>
    </source>
</evidence>
<keyword evidence="3 7" id="KW-1133">Transmembrane helix</keyword>
<feature type="compositionally biased region" description="Basic and acidic residues" evidence="6">
    <location>
        <begin position="419"/>
        <end position="438"/>
    </location>
</feature>
<protein>
    <recommendedName>
        <fullName evidence="8">GTD-binding domain-containing protein</fullName>
    </recommendedName>
</protein>
<evidence type="ECO:0000256" key="6">
    <source>
        <dbReference type="SAM" id="MobiDB-lite"/>
    </source>
</evidence>
<comment type="subcellular location">
    <subcellularLocation>
        <location evidence="1">Membrane</location>
        <topology evidence="1">Single-pass membrane protein</topology>
    </subcellularLocation>
</comment>
<comment type="caution">
    <text evidence="9">The sequence shown here is derived from an EMBL/GenBank/DDBJ whole genome shotgun (WGS) entry which is preliminary data.</text>
</comment>
<evidence type="ECO:0000313" key="9">
    <source>
        <dbReference type="EMBL" id="CAI0434329.1"/>
    </source>
</evidence>
<dbReference type="EMBL" id="CAMGYJ010000006">
    <property type="protein sequence ID" value="CAI0434329.1"/>
    <property type="molecule type" value="Genomic_DNA"/>
</dbReference>
<dbReference type="PROSITE" id="PS51775">
    <property type="entry name" value="GTD_BINDING"/>
    <property type="match status" value="1"/>
</dbReference>
<proteinExistence type="predicted"/>
<sequence>MAAKSSSFAPTWRTLRGFTYALRSASCEWLLIFLLLLDAVFAYLLTRFSRYCQLQVPCVFCSRLDHILGNENPRFYRDLICTSHKAEMSCLIFCHNHGKLADGCAMCDYCLLSFSMMFKEKSEMQRIVVGKLGVDLGSNGTPNLFTNKDLLPRSVATKLCSCCHKPWRSRQRADKIIRLKSPRLTQQESLRKIREKFSGSLTPCRLGNIGFDSLSHVGYTELKFNSDSESEFQYSDDEEYNNYGHQGDEPPKEGQQPTTLIAFDKAADNEMDQQSWKQGMQPYVKELNLHEGLHPSNMEEVPPELKQAKNEQNNPSVLTTDSSVLNELMALVDSPSAFTVSKDHFETSKVKGLDEIGTTCDSNNKQTDDVKPIVDATTIGGQVDYDVPSKEVTSLEDNETPKARITVKEREEPKFAVEDLGKREPYEDLKPSSSKETKASSNNNVHVVHDSMMAPEPVLKDKVHGSTLESLDGFINAIEGENIDDRLKRQIEQDKILISTLTKELDEERSASSIAANQAMAMITRLQEEKAALHMEALQYLRMMEEQAEYDGEELEKTNDLLAEREKELQDLEAELEYFRIKYGDEDMGEKQEVNEHHSVLTSRELLNGSDKGDILTKSSWPDIEDEKSFIFQRLKGLERKLQKLSHSANVSPYMSDNEYPEETTDRGGEVGTGEFLVGNGSLYVHEEPDITSDSKDKTVVGNLVRNGQRTSNPLHESDLATLKNEISDLNERLESLETDWSFLEHTFNSLESGKEGLQFVQEIAHRLKELRKIGMRSRYH</sequence>
<accession>A0AAV0LKL8</accession>
<evidence type="ECO:0000256" key="1">
    <source>
        <dbReference type="ARBA" id="ARBA00004167"/>
    </source>
</evidence>
<keyword evidence="10" id="KW-1185">Reference proteome</keyword>
<evidence type="ECO:0000256" key="7">
    <source>
        <dbReference type="SAM" id="Phobius"/>
    </source>
</evidence>
<dbReference type="Proteomes" id="UP001154282">
    <property type="component" value="Unassembled WGS sequence"/>
</dbReference>
<feature type="region of interest" description="Disordered" evidence="6">
    <location>
        <begin position="228"/>
        <end position="256"/>
    </location>
</feature>
<feature type="region of interest" description="Disordered" evidence="6">
    <location>
        <begin position="419"/>
        <end position="441"/>
    </location>
</feature>
<keyword evidence="4 7" id="KW-0472">Membrane</keyword>
<feature type="coiled-coil region" evidence="5">
    <location>
        <begin position="713"/>
        <end position="740"/>
    </location>
</feature>
<gene>
    <name evidence="9" type="ORF">LITE_LOCUS24237</name>
</gene>
<organism evidence="9 10">
    <name type="scientific">Linum tenue</name>
    <dbReference type="NCBI Taxonomy" id="586396"/>
    <lineage>
        <taxon>Eukaryota</taxon>
        <taxon>Viridiplantae</taxon>
        <taxon>Streptophyta</taxon>
        <taxon>Embryophyta</taxon>
        <taxon>Tracheophyta</taxon>
        <taxon>Spermatophyta</taxon>
        <taxon>Magnoliopsida</taxon>
        <taxon>eudicotyledons</taxon>
        <taxon>Gunneridae</taxon>
        <taxon>Pentapetalae</taxon>
        <taxon>rosids</taxon>
        <taxon>fabids</taxon>
        <taxon>Malpighiales</taxon>
        <taxon>Linaceae</taxon>
        <taxon>Linum</taxon>
    </lineage>
</organism>
<dbReference type="InterPro" id="IPR039306">
    <property type="entry name" value="MYOB"/>
</dbReference>
<evidence type="ECO:0000259" key="8">
    <source>
        <dbReference type="PROSITE" id="PS51775"/>
    </source>
</evidence>
<feature type="transmembrane region" description="Helical" evidence="7">
    <location>
        <begin position="20"/>
        <end position="45"/>
    </location>
</feature>
<evidence type="ECO:0000256" key="3">
    <source>
        <dbReference type="ARBA" id="ARBA00022989"/>
    </source>
</evidence>
<name>A0AAV0LKL8_9ROSI</name>
<dbReference type="GO" id="GO:0016020">
    <property type="term" value="C:membrane"/>
    <property type="evidence" value="ECO:0007669"/>
    <property type="project" value="UniProtKB-SubCell"/>
</dbReference>
<dbReference type="PANTHER" id="PTHR31448">
    <property type="entry name" value="MYOSIN-BINDING PROTEIN 2"/>
    <property type="match status" value="1"/>
</dbReference>
<feature type="coiled-coil region" evidence="5">
    <location>
        <begin position="516"/>
        <end position="582"/>
    </location>
</feature>
<evidence type="ECO:0000256" key="4">
    <source>
        <dbReference type="ARBA" id="ARBA00023136"/>
    </source>
</evidence>
<dbReference type="GO" id="GO:0080115">
    <property type="term" value="F:myosin XI tail binding"/>
    <property type="evidence" value="ECO:0007669"/>
    <property type="project" value="UniProtKB-ARBA"/>
</dbReference>
<keyword evidence="2 7" id="KW-0812">Transmembrane</keyword>
<evidence type="ECO:0000313" key="10">
    <source>
        <dbReference type="Proteomes" id="UP001154282"/>
    </source>
</evidence>
<reference evidence="9" key="1">
    <citation type="submission" date="2022-08" db="EMBL/GenBank/DDBJ databases">
        <authorList>
            <person name="Gutierrez-Valencia J."/>
        </authorList>
    </citation>
    <scope>NUCLEOTIDE SEQUENCE</scope>
</reference>